<reference evidence="2" key="2">
    <citation type="journal article" date="2021" name="PeerJ">
        <title>Extensive microbial diversity within the chicken gut microbiome revealed by metagenomics and culture.</title>
        <authorList>
            <person name="Gilroy R."/>
            <person name="Ravi A."/>
            <person name="Getino M."/>
            <person name="Pursley I."/>
            <person name="Horton D.L."/>
            <person name="Alikhan N.F."/>
            <person name="Baker D."/>
            <person name="Gharbi K."/>
            <person name="Hall N."/>
            <person name="Watson M."/>
            <person name="Adriaenssens E.M."/>
            <person name="Foster-Nyarko E."/>
            <person name="Jarju S."/>
            <person name="Secka A."/>
            <person name="Antonio M."/>
            <person name="Oren A."/>
            <person name="Chaudhuri R.R."/>
            <person name="La Ragione R."/>
            <person name="Hildebrand F."/>
            <person name="Pallen M.J."/>
        </authorList>
    </citation>
    <scope>NUCLEOTIDE SEQUENCE</scope>
    <source>
        <strain evidence="2">CHK195-11698</strain>
    </source>
</reference>
<dbReference type="GO" id="GO:0006783">
    <property type="term" value="P:heme biosynthetic process"/>
    <property type="evidence" value="ECO:0007669"/>
    <property type="project" value="TreeGrafter"/>
</dbReference>
<dbReference type="InterPro" id="IPR026816">
    <property type="entry name" value="Flavodoxin_dom"/>
</dbReference>
<dbReference type="AlphaFoldDB" id="A0A9D1HL11"/>
<sequence>MRKGIILYQSKYGATKQYALWLQEKTGFDCQEIQRTSFHQIKDYETLILGGGIYASGIAGFNFLKKYIAHLPQQNILVFAVGASPYDPTAFDQLYQRHFKDRLEGIPCFYCRGAWHEDRMTWVDRHLCQLLKRMVAKKDPADYEPWEKALMEAMGRSCDWTDPAYLQPILNYLKERQ</sequence>
<dbReference type="EMBL" id="DVMJ01000001">
    <property type="protein sequence ID" value="HIU12450.1"/>
    <property type="molecule type" value="Genomic_DNA"/>
</dbReference>
<organism evidence="2 3">
    <name type="scientific">Candidatus Fimiplasma intestinipullorum</name>
    <dbReference type="NCBI Taxonomy" id="2840825"/>
    <lineage>
        <taxon>Bacteria</taxon>
        <taxon>Bacillati</taxon>
        <taxon>Bacillota</taxon>
        <taxon>Clostridia</taxon>
        <taxon>Eubacteriales</taxon>
        <taxon>Candidatus Fimiplasma</taxon>
    </lineage>
</organism>
<dbReference type="Gene3D" id="3.40.50.360">
    <property type="match status" value="1"/>
</dbReference>
<protein>
    <submittedName>
        <fullName evidence="2">Flavodoxin</fullName>
    </submittedName>
</protein>
<evidence type="ECO:0000313" key="2">
    <source>
        <dbReference type="EMBL" id="HIU12450.1"/>
    </source>
</evidence>
<comment type="caution">
    <text evidence="2">The sequence shown here is derived from an EMBL/GenBank/DDBJ whole genome shotgun (WGS) entry which is preliminary data.</text>
</comment>
<reference evidence="2" key="1">
    <citation type="submission" date="2020-10" db="EMBL/GenBank/DDBJ databases">
        <authorList>
            <person name="Gilroy R."/>
        </authorList>
    </citation>
    <scope>NUCLEOTIDE SEQUENCE</scope>
    <source>
        <strain evidence="2">CHK195-11698</strain>
    </source>
</reference>
<proteinExistence type="predicted"/>
<gene>
    <name evidence="2" type="ORF">IAD15_00015</name>
</gene>
<dbReference type="PANTHER" id="PTHR38030:SF2">
    <property type="entry name" value="PROTOPORPHYRINOGEN IX DEHYDROGENASE [QUINONE]"/>
    <property type="match status" value="1"/>
</dbReference>
<dbReference type="InterPro" id="IPR052200">
    <property type="entry name" value="Protoporphyrinogen_IX_DH"/>
</dbReference>
<dbReference type="GO" id="GO:0070819">
    <property type="term" value="F:menaquinone-dependent protoporphyrinogen oxidase activity"/>
    <property type="evidence" value="ECO:0007669"/>
    <property type="project" value="TreeGrafter"/>
</dbReference>
<dbReference type="SUPFAM" id="SSF52218">
    <property type="entry name" value="Flavoproteins"/>
    <property type="match status" value="1"/>
</dbReference>
<feature type="domain" description="Flavodoxin" evidence="1">
    <location>
        <begin position="5"/>
        <end position="138"/>
    </location>
</feature>
<accession>A0A9D1HL11</accession>
<dbReference type="InterPro" id="IPR029039">
    <property type="entry name" value="Flavoprotein-like_sf"/>
</dbReference>
<evidence type="ECO:0000259" key="1">
    <source>
        <dbReference type="Pfam" id="PF12724"/>
    </source>
</evidence>
<name>A0A9D1HL11_9FIRM</name>
<dbReference type="Proteomes" id="UP000824175">
    <property type="component" value="Unassembled WGS sequence"/>
</dbReference>
<evidence type="ECO:0000313" key="3">
    <source>
        <dbReference type="Proteomes" id="UP000824175"/>
    </source>
</evidence>
<dbReference type="PANTHER" id="PTHR38030">
    <property type="entry name" value="PROTOPORPHYRINOGEN IX DEHYDROGENASE [MENAQUINONE]"/>
    <property type="match status" value="1"/>
</dbReference>
<dbReference type="Pfam" id="PF12724">
    <property type="entry name" value="Flavodoxin_5"/>
    <property type="match status" value="1"/>
</dbReference>
<dbReference type="GO" id="GO:0010181">
    <property type="term" value="F:FMN binding"/>
    <property type="evidence" value="ECO:0007669"/>
    <property type="project" value="TreeGrafter"/>
</dbReference>